<evidence type="ECO:0008006" key="3">
    <source>
        <dbReference type="Google" id="ProtNLM"/>
    </source>
</evidence>
<dbReference type="OrthoDB" id="879261at2"/>
<dbReference type="AlphaFoldDB" id="A0A1H3B8A3"/>
<organism evidence="1 2">
    <name type="scientific">Hymenobacter psychrophilus</name>
    <dbReference type="NCBI Taxonomy" id="651662"/>
    <lineage>
        <taxon>Bacteria</taxon>
        <taxon>Pseudomonadati</taxon>
        <taxon>Bacteroidota</taxon>
        <taxon>Cytophagia</taxon>
        <taxon>Cytophagales</taxon>
        <taxon>Hymenobacteraceae</taxon>
        <taxon>Hymenobacter</taxon>
    </lineage>
</organism>
<gene>
    <name evidence="1" type="ORF">SAMN04488069_101196</name>
</gene>
<reference evidence="2" key="1">
    <citation type="submission" date="2016-10" db="EMBL/GenBank/DDBJ databases">
        <authorList>
            <person name="Varghese N."/>
            <person name="Submissions S."/>
        </authorList>
    </citation>
    <scope>NUCLEOTIDE SEQUENCE [LARGE SCALE GENOMIC DNA]</scope>
    <source>
        <strain evidence="2">CGMCC 1.8975</strain>
    </source>
</reference>
<name>A0A1H3B8A3_9BACT</name>
<proteinExistence type="predicted"/>
<evidence type="ECO:0000313" key="1">
    <source>
        <dbReference type="EMBL" id="SDX38240.1"/>
    </source>
</evidence>
<evidence type="ECO:0000313" key="2">
    <source>
        <dbReference type="Proteomes" id="UP000199249"/>
    </source>
</evidence>
<sequence>MILRFHDIQAQYAPAQALLRFQFRRPSRTLADFQRSMRAVAQLADQQVVTEGLIDLHELPEMQMNQQLWTAAQWLPRVSGPAVRHVAFVIPSDGLYNQMVIETLHRAGRHFIRYEVQFFSKPAVALDWLLSFSDPAAQPGLEQEWAAARATPTPTFLAATRSVR</sequence>
<protein>
    <recommendedName>
        <fullName evidence="3">SpoIIAA-like</fullName>
    </recommendedName>
</protein>
<keyword evidence="2" id="KW-1185">Reference proteome</keyword>
<dbReference type="STRING" id="651662.SAMN04488069_101196"/>
<dbReference type="RefSeq" id="WP_092736957.1">
    <property type="nucleotide sequence ID" value="NZ_FNOV01000001.1"/>
</dbReference>
<dbReference type="Proteomes" id="UP000199249">
    <property type="component" value="Unassembled WGS sequence"/>
</dbReference>
<dbReference type="EMBL" id="FNOV01000001">
    <property type="protein sequence ID" value="SDX38240.1"/>
    <property type="molecule type" value="Genomic_DNA"/>
</dbReference>
<accession>A0A1H3B8A3</accession>